<gene>
    <name evidence="2" type="ORF">T440DRAFT_217664</name>
</gene>
<evidence type="ECO:0000313" key="2">
    <source>
        <dbReference type="EMBL" id="KAF2846896.1"/>
    </source>
</evidence>
<reference evidence="2" key="1">
    <citation type="submission" date="2020-01" db="EMBL/GenBank/DDBJ databases">
        <authorList>
            <consortium name="DOE Joint Genome Institute"/>
            <person name="Haridas S."/>
            <person name="Albert R."/>
            <person name="Binder M."/>
            <person name="Bloem J."/>
            <person name="Labutti K."/>
            <person name="Salamov A."/>
            <person name="Andreopoulos B."/>
            <person name="Baker S.E."/>
            <person name="Barry K."/>
            <person name="Bills G."/>
            <person name="Bluhm B.H."/>
            <person name="Cannon C."/>
            <person name="Castanera R."/>
            <person name="Culley D.E."/>
            <person name="Daum C."/>
            <person name="Ezra D."/>
            <person name="Gonzalez J.B."/>
            <person name="Henrissat B."/>
            <person name="Kuo A."/>
            <person name="Liang C."/>
            <person name="Lipzen A."/>
            <person name="Lutzoni F."/>
            <person name="Magnuson J."/>
            <person name="Mondo S."/>
            <person name="Nolan M."/>
            <person name="Ohm R."/>
            <person name="Pangilinan J."/>
            <person name="Park H.-J."/>
            <person name="Ramirez L."/>
            <person name="Alfaro M."/>
            <person name="Sun H."/>
            <person name="Tritt A."/>
            <person name="Yoshinaga Y."/>
            <person name="Zwiers L.-H."/>
            <person name="Turgeon B.G."/>
            <person name="Goodwin S.B."/>
            <person name="Spatafora J.W."/>
            <person name="Crous P.W."/>
            <person name="Grigoriev I.V."/>
        </authorList>
    </citation>
    <scope>NUCLEOTIDE SEQUENCE</scope>
    <source>
        <strain evidence="2">IPT5</strain>
    </source>
</reference>
<dbReference type="EMBL" id="MU006330">
    <property type="protein sequence ID" value="KAF2846896.1"/>
    <property type="molecule type" value="Genomic_DNA"/>
</dbReference>
<dbReference type="Proteomes" id="UP000799423">
    <property type="component" value="Unassembled WGS sequence"/>
</dbReference>
<evidence type="ECO:0000313" key="3">
    <source>
        <dbReference type="Proteomes" id="UP000799423"/>
    </source>
</evidence>
<evidence type="ECO:0000256" key="1">
    <source>
        <dbReference type="SAM" id="MobiDB-lite"/>
    </source>
</evidence>
<dbReference type="AlphaFoldDB" id="A0A6A7AUE0"/>
<keyword evidence="3" id="KW-1185">Reference proteome</keyword>
<name>A0A6A7AUE0_9PLEO</name>
<sequence>MRMGEWLLGECEYRVPVEIGSRLHRLLRTEWRLCVILQPYTLLSDSTDIETRLEPPVLPSPSLRSQELHSNSPPLPIPPCGTATLPALRMPQSRFPSACLSSHAGKPHAWTIISRPPCHLRPTLQTTSYDKVSLRTRFRVSPGMTADETNNVVRLWFCPSV</sequence>
<protein>
    <submittedName>
        <fullName evidence="2">Uncharacterized protein</fullName>
    </submittedName>
</protein>
<proteinExistence type="predicted"/>
<organism evidence="2 3">
    <name type="scientific">Plenodomus tracheiphilus IPT5</name>
    <dbReference type="NCBI Taxonomy" id="1408161"/>
    <lineage>
        <taxon>Eukaryota</taxon>
        <taxon>Fungi</taxon>
        <taxon>Dikarya</taxon>
        <taxon>Ascomycota</taxon>
        <taxon>Pezizomycotina</taxon>
        <taxon>Dothideomycetes</taxon>
        <taxon>Pleosporomycetidae</taxon>
        <taxon>Pleosporales</taxon>
        <taxon>Pleosporineae</taxon>
        <taxon>Leptosphaeriaceae</taxon>
        <taxon>Plenodomus</taxon>
    </lineage>
</organism>
<accession>A0A6A7AUE0</accession>
<feature type="compositionally biased region" description="Polar residues" evidence="1">
    <location>
        <begin position="62"/>
        <end position="72"/>
    </location>
</feature>
<feature type="region of interest" description="Disordered" evidence="1">
    <location>
        <begin position="53"/>
        <end position="75"/>
    </location>
</feature>